<gene>
    <name evidence="1" type="ORF">UFOVP1469_38</name>
    <name evidence="2" type="ORF">UFOVP1556_14</name>
</gene>
<dbReference type="EMBL" id="LR797418">
    <property type="protein sequence ID" value="CAB4214978.1"/>
    <property type="molecule type" value="Genomic_DNA"/>
</dbReference>
<reference evidence="2" key="1">
    <citation type="submission" date="2020-05" db="EMBL/GenBank/DDBJ databases">
        <authorList>
            <person name="Chiriac C."/>
            <person name="Salcher M."/>
            <person name="Ghai R."/>
            <person name="Kavagutti S V."/>
        </authorList>
    </citation>
    <scope>NUCLEOTIDE SEQUENCE</scope>
</reference>
<evidence type="ECO:0000313" key="1">
    <source>
        <dbReference type="EMBL" id="CAB4214978.1"/>
    </source>
</evidence>
<dbReference type="NCBIfam" id="NF033394">
    <property type="entry name" value="capsid_maj_Podo"/>
    <property type="match status" value="1"/>
</dbReference>
<evidence type="ECO:0008006" key="3">
    <source>
        <dbReference type="Google" id="ProtNLM"/>
    </source>
</evidence>
<sequence>MAFANSSISDIIATNIQSRSGELADNVTNNNALLRRLKERGNVKTFSGGNVILQEVMYNDTTTNNTNSYSGYEVLNVSQNSPISAAQYGITQYAAAVSISGLEMIQNSGKEAIIDLLDGRMNVAEAQLMNRIGSDIYLDGTGNSGKNITGLGAAVPDAPSSGTYGGINRATFSFWRSVAYSGTTDGGSAVTASNIQQYMDSIAVQLIRGTDKPDLIVADNNYYRLYLQSLQSIQRISDSGNSSAGAGFASLKYYGAGMASDVVLDGGIGSAATANHMFFLNTKYIFFRPHVDRNFVPIGGERQAVNQDAIVKLIGWAGNLCASGPQFSGVLIA</sequence>
<accession>A0A6J7XGJ2</accession>
<protein>
    <recommendedName>
        <fullName evidence="3">Major capsid protein</fullName>
    </recommendedName>
</protein>
<dbReference type="EMBL" id="LR798400">
    <property type="protein sequence ID" value="CAB5229220.1"/>
    <property type="molecule type" value="Genomic_DNA"/>
</dbReference>
<organism evidence="2">
    <name type="scientific">uncultured Caudovirales phage</name>
    <dbReference type="NCBI Taxonomy" id="2100421"/>
    <lineage>
        <taxon>Viruses</taxon>
        <taxon>Duplodnaviria</taxon>
        <taxon>Heunggongvirae</taxon>
        <taxon>Uroviricota</taxon>
        <taxon>Caudoviricetes</taxon>
        <taxon>Peduoviridae</taxon>
        <taxon>Maltschvirus</taxon>
        <taxon>Maltschvirus maltsch</taxon>
    </lineage>
</organism>
<proteinExistence type="predicted"/>
<dbReference type="InterPro" id="IPR049718">
    <property type="entry name" value="AKO59007-like"/>
</dbReference>
<name>A0A6J7XGJ2_9CAUD</name>
<evidence type="ECO:0000313" key="2">
    <source>
        <dbReference type="EMBL" id="CAB5229220.1"/>
    </source>
</evidence>